<feature type="compositionally biased region" description="Basic residues" evidence="1">
    <location>
        <begin position="224"/>
        <end position="240"/>
    </location>
</feature>
<dbReference type="PANTHER" id="PTHR34684:SF1">
    <property type="entry name" value="OS08G0192200 PROTEIN"/>
    <property type="match status" value="1"/>
</dbReference>
<organism evidence="2 3">
    <name type="scientific">Iris pallida</name>
    <name type="common">Sweet iris</name>
    <dbReference type="NCBI Taxonomy" id="29817"/>
    <lineage>
        <taxon>Eukaryota</taxon>
        <taxon>Viridiplantae</taxon>
        <taxon>Streptophyta</taxon>
        <taxon>Embryophyta</taxon>
        <taxon>Tracheophyta</taxon>
        <taxon>Spermatophyta</taxon>
        <taxon>Magnoliopsida</taxon>
        <taxon>Liliopsida</taxon>
        <taxon>Asparagales</taxon>
        <taxon>Iridaceae</taxon>
        <taxon>Iridoideae</taxon>
        <taxon>Irideae</taxon>
        <taxon>Iris</taxon>
    </lineage>
</organism>
<feature type="compositionally biased region" description="Basic and acidic residues" evidence="1">
    <location>
        <begin position="125"/>
        <end position="150"/>
    </location>
</feature>
<feature type="compositionally biased region" description="Polar residues" evidence="1">
    <location>
        <begin position="115"/>
        <end position="124"/>
    </location>
</feature>
<feature type="compositionally biased region" description="Basic and acidic residues" evidence="1">
    <location>
        <begin position="181"/>
        <end position="198"/>
    </location>
</feature>
<proteinExistence type="predicted"/>
<evidence type="ECO:0000313" key="2">
    <source>
        <dbReference type="EMBL" id="KAJ6792540.1"/>
    </source>
</evidence>
<protein>
    <submittedName>
        <fullName evidence="2">Arginine/serine-rich coiled-coil protein 2-like</fullName>
    </submittedName>
</protein>
<reference evidence="2" key="2">
    <citation type="submission" date="2023-04" db="EMBL/GenBank/DDBJ databases">
        <authorList>
            <person name="Bruccoleri R.E."/>
            <person name="Oakeley E.J."/>
            <person name="Faust A.-M."/>
            <person name="Dessus-Babus S."/>
            <person name="Altorfer M."/>
            <person name="Burckhardt D."/>
            <person name="Oertli M."/>
            <person name="Naumann U."/>
            <person name="Petersen F."/>
            <person name="Wong J."/>
        </authorList>
    </citation>
    <scope>NUCLEOTIDE SEQUENCE</scope>
    <source>
        <strain evidence="2">GSM-AAB239-AS_SAM_17_03QT</strain>
        <tissue evidence="2">Leaf</tissue>
    </source>
</reference>
<dbReference type="EMBL" id="JANAVB010043419">
    <property type="protein sequence ID" value="KAJ6792540.1"/>
    <property type="molecule type" value="Genomic_DNA"/>
</dbReference>
<dbReference type="AlphaFoldDB" id="A0AAX6DL73"/>
<accession>A0AAX6DL73</accession>
<dbReference type="PANTHER" id="PTHR34684">
    <property type="entry name" value="OS08G0192200 PROTEIN"/>
    <property type="match status" value="1"/>
</dbReference>
<gene>
    <name evidence="2" type="ORF">M6B38_238155</name>
</gene>
<reference evidence="2" key="1">
    <citation type="journal article" date="2023" name="GigaByte">
        <title>Genome assembly of the bearded iris, Iris pallida Lam.</title>
        <authorList>
            <person name="Bruccoleri R.E."/>
            <person name="Oakeley E.J."/>
            <person name="Faust A.M.E."/>
            <person name="Altorfer M."/>
            <person name="Dessus-Babus S."/>
            <person name="Burckhardt D."/>
            <person name="Oertli M."/>
            <person name="Naumann U."/>
            <person name="Petersen F."/>
            <person name="Wong J."/>
        </authorList>
    </citation>
    <scope>NUCLEOTIDE SEQUENCE</scope>
    <source>
        <strain evidence="2">GSM-AAB239-AS_SAM_17_03QT</strain>
    </source>
</reference>
<keyword evidence="3" id="KW-1185">Reference proteome</keyword>
<sequence>MDLETENRLAALLMEEARRLRAQADKEGVHSYLCKPNVRGRPNSRFLTATVLGVEQANRAVEVSELWRAREKELELDAKIKSREKDKNIRNGEKRHRGDSHHTKNSQRGQEQDIRSGSCSSSNHVYDEDSYHSSDDDGSLKDDEVEEFLRSRAKRGRGAIGSRMDEPGPYPSSTPSNPYADGKHLVNPDTRSKEEWECRILGPEKPSFIKSHEPPRKEIGSAHSSKKKHHSKQKKKKRSEKSKSKEERKSKHRHHKSRRRGGSE</sequence>
<feature type="compositionally biased region" description="Basic and acidic residues" evidence="1">
    <location>
        <begin position="210"/>
        <end position="220"/>
    </location>
</feature>
<evidence type="ECO:0000256" key="1">
    <source>
        <dbReference type="SAM" id="MobiDB-lite"/>
    </source>
</evidence>
<feature type="region of interest" description="Disordered" evidence="1">
    <location>
        <begin position="83"/>
        <end position="264"/>
    </location>
</feature>
<feature type="compositionally biased region" description="Basic residues" evidence="1">
    <location>
        <begin position="250"/>
        <end position="264"/>
    </location>
</feature>
<dbReference type="Proteomes" id="UP001140949">
    <property type="component" value="Unassembled WGS sequence"/>
</dbReference>
<feature type="compositionally biased region" description="Basic residues" evidence="1">
    <location>
        <begin position="93"/>
        <end position="105"/>
    </location>
</feature>
<comment type="caution">
    <text evidence="2">The sequence shown here is derived from an EMBL/GenBank/DDBJ whole genome shotgun (WGS) entry which is preliminary data.</text>
</comment>
<evidence type="ECO:0000313" key="3">
    <source>
        <dbReference type="Proteomes" id="UP001140949"/>
    </source>
</evidence>
<name>A0AAX6DL73_IRIPA</name>
<feature type="compositionally biased region" description="Basic and acidic residues" evidence="1">
    <location>
        <begin position="83"/>
        <end position="92"/>
    </location>
</feature>